<gene>
    <name evidence="5" type="ORF">RDB_LOCUS64380</name>
    <name evidence="4" type="ORF">RDB_LOCUS67974</name>
</gene>
<dbReference type="PANTHER" id="PTHR12925:SF0">
    <property type="entry name" value="PROTEIN HIKESHI"/>
    <property type="match status" value="1"/>
</dbReference>
<dbReference type="GO" id="GO:0005829">
    <property type="term" value="C:cytosol"/>
    <property type="evidence" value="ECO:0007669"/>
    <property type="project" value="TreeGrafter"/>
</dbReference>
<dbReference type="InterPro" id="IPR048364">
    <property type="entry name" value="Hikeshi-like_C"/>
</dbReference>
<proteinExistence type="inferred from homology"/>
<dbReference type="GO" id="GO:0061608">
    <property type="term" value="F:nuclear import signal receptor activity"/>
    <property type="evidence" value="ECO:0007669"/>
    <property type="project" value="TreeGrafter"/>
</dbReference>
<evidence type="ECO:0000256" key="1">
    <source>
        <dbReference type="ARBA" id="ARBA00006623"/>
    </source>
</evidence>
<evidence type="ECO:0000259" key="2">
    <source>
        <dbReference type="Pfam" id="PF05603"/>
    </source>
</evidence>
<dbReference type="GO" id="GO:0005634">
    <property type="term" value="C:nucleus"/>
    <property type="evidence" value="ECO:0007669"/>
    <property type="project" value="TreeGrafter"/>
</dbReference>
<organism evidence="4 6">
    <name type="scientific">Rhizoctonia solani</name>
    <dbReference type="NCBI Taxonomy" id="456999"/>
    <lineage>
        <taxon>Eukaryota</taxon>
        <taxon>Fungi</taxon>
        <taxon>Dikarya</taxon>
        <taxon>Basidiomycota</taxon>
        <taxon>Agaricomycotina</taxon>
        <taxon>Agaricomycetes</taxon>
        <taxon>Cantharellales</taxon>
        <taxon>Ceratobasidiaceae</taxon>
        <taxon>Rhizoctonia</taxon>
    </lineage>
</organism>
<dbReference type="Proteomes" id="UP000663888">
    <property type="component" value="Unassembled WGS sequence"/>
</dbReference>
<dbReference type="EMBL" id="CAJMWY010001080">
    <property type="protein sequence ID" value="CAE6457836.1"/>
    <property type="molecule type" value="Genomic_DNA"/>
</dbReference>
<name>A0A8H3GHC8_9AGAM</name>
<accession>A0A8H3GHC8</accession>
<sequence>MFGIVVAGRLLQTECQQIDETHVAFTIESAVNVNHICVFMLGTGASLFPSMVDDVTKSKHFSLFAFIVPFPPGYAATVHFHWPGKGFQLLGMLSNEKPSAVFRLRGGYTPAQLQSHSTLSSAAAIGGPPPMTDNVTAILGIAVEPIQSVEAQINANTAGQAGQSTDNRLVKPGSQGLADPTVLAERIVKHMFTYLSSFVSDPGSLSPDTVVPLNVIRRWYDNFLTKIRSGGVSFLENQD</sequence>
<feature type="domain" description="Hikeshi-like N-terminal" evidence="2">
    <location>
        <begin position="60"/>
        <end position="158"/>
    </location>
</feature>
<feature type="domain" description="Hikeshi-like C-terminal" evidence="3">
    <location>
        <begin position="180"/>
        <end position="237"/>
    </location>
</feature>
<dbReference type="EMBL" id="CAJMWX010001039">
    <property type="protein sequence ID" value="CAE6450399.1"/>
    <property type="molecule type" value="Genomic_DNA"/>
</dbReference>
<evidence type="ECO:0000313" key="4">
    <source>
        <dbReference type="EMBL" id="CAE6450399.1"/>
    </source>
</evidence>
<evidence type="ECO:0000313" key="5">
    <source>
        <dbReference type="EMBL" id="CAE6457836.1"/>
    </source>
</evidence>
<comment type="caution">
    <text evidence="4">The sequence shown here is derived from an EMBL/GenBank/DDBJ whole genome shotgun (WGS) entry which is preliminary data.</text>
</comment>
<comment type="similarity">
    <text evidence="1">Belongs to the OPI10 family.</text>
</comment>
<reference evidence="4" key="1">
    <citation type="submission" date="2021-01" db="EMBL/GenBank/DDBJ databases">
        <authorList>
            <person name="Kaushik A."/>
        </authorList>
    </citation>
    <scope>NUCLEOTIDE SEQUENCE</scope>
    <source>
        <strain evidence="4">AG4-R118</strain>
        <strain evidence="5">AG4-RS23</strain>
    </source>
</reference>
<dbReference type="PANTHER" id="PTHR12925">
    <property type="entry name" value="HIKESHI FAMILY MEMBER"/>
    <property type="match status" value="1"/>
</dbReference>
<evidence type="ECO:0000259" key="3">
    <source>
        <dbReference type="Pfam" id="PF21057"/>
    </source>
</evidence>
<dbReference type="AlphaFoldDB" id="A0A8H3GHC8"/>
<dbReference type="Pfam" id="PF05603">
    <property type="entry name" value="Hikeshi-like_N"/>
    <property type="match status" value="2"/>
</dbReference>
<dbReference type="Pfam" id="PF21057">
    <property type="entry name" value="Hikeshi-like_C"/>
    <property type="match status" value="1"/>
</dbReference>
<dbReference type="GO" id="GO:0006606">
    <property type="term" value="P:protein import into nucleus"/>
    <property type="evidence" value="ECO:0007669"/>
    <property type="project" value="TreeGrafter"/>
</dbReference>
<evidence type="ECO:0000313" key="6">
    <source>
        <dbReference type="Proteomes" id="UP000663888"/>
    </source>
</evidence>
<evidence type="ECO:0008006" key="7">
    <source>
        <dbReference type="Google" id="ProtNLM"/>
    </source>
</evidence>
<feature type="domain" description="Hikeshi-like N-terminal" evidence="2">
    <location>
        <begin position="5"/>
        <end position="43"/>
    </location>
</feature>
<dbReference type="InterPro" id="IPR008493">
    <property type="entry name" value="Hikeshi-like_N"/>
</dbReference>
<dbReference type="Proteomes" id="UP000663861">
    <property type="component" value="Unassembled WGS sequence"/>
</dbReference>
<protein>
    <recommendedName>
        <fullName evidence="7">Hikeshi-like domain-containing protein</fullName>
    </recommendedName>
</protein>
<dbReference type="InterPro" id="IPR031318">
    <property type="entry name" value="OPI10"/>
</dbReference>